<keyword evidence="1" id="KW-0732">Signal</keyword>
<dbReference type="AlphaFoldDB" id="A0A9Q9ELL0"/>
<accession>A0A9Q9ELL0</accession>
<feature type="signal peptide" evidence="1">
    <location>
        <begin position="1"/>
        <end position="17"/>
    </location>
</feature>
<keyword evidence="3" id="KW-1185">Reference proteome</keyword>
<feature type="chain" id="PRO_5040431407" evidence="1">
    <location>
        <begin position="18"/>
        <end position="328"/>
    </location>
</feature>
<dbReference type="InterPro" id="IPR053228">
    <property type="entry name" value="Stereospecific_Lipase"/>
</dbReference>
<keyword evidence="2" id="KW-0378">Hydrolase</keyword>
<dbReference type="PANTHER" id="PTHR37574:SF1">
    <property type="entry name" value="LIPASE B"/>
    <property type="match status" value="1"/>
</dbReference>
<evidence type="ECO:0000256" key="1">
    <source>
        <dbReference type="SAM" id="SignalP"/>
    </source>
</evidence>
<dbReference type="InterPro" id="IPR029058">
    <property type="entry name" value="AB_hydrolase_fold"/>
</dbReference>
<organism evidence="2 3">
    <name type="scientific">Septoria linicola</name>
    <dbReference type="NCBI Taxonomy" id="215465"/>
    <lineage>
        <taxon>Eukaryota</taxon>
        <taxon>Fungi</taxon>
        <taxon>Dikarya</taxon>
        <taxon>Ascomycota</taxon>
        <taxon>Pezizomycotina</taxon>
        <taxon>Dothideomycetes</taxon>
        <taxon>Dothideomycetidae</taxon>
        <taxon>Mycosphaerellales</taxon>
        <taxon>Mycosphaerellaceae</taxon>
        <taxon>Septoria</taxon>
    </lineage>
</organism>
<sequence length="328" mass="35410">MLLVRSFSLLLTATTFASPLAKRAAPSFAFTGDAPFSVATEELARSLTCPNGFPTTSSPPVLLVHGTATTGEESWGKGYVPALKSNKYTACYVTIPNRSMGDMQVNAEYVAYSLHYLSSLSGGLKPAVIAHSQGAPNTQWALQFWPSTRNVTRAFIALAPDFDGIELFGSRSLFKGICNSGLCQAALWQQNAGSNYYKALHSQDFRALVPTSSIWSQFDAVVDPYEKNAQLPGATVVSVQDLCPFRPTLHFTMTISAAVFELTLNALNNNGAVNLARANRLQCLRTTAKGMDEGISRSIESYTKELIGGFLLATPLLRSEPATADYVQ</sequence>
<dbReference type="GO" id="GO:0016787">
    <property type="term" value="F:hydrolase activity"/>
    <property type="evidence" value="ECO:0007669"/>
    <property type="project" value="UniProtKB-KW"/>
</dbReference>
<reference evidence="2" key="1">
    <citation type="submission" date="2022-06" db="EMBL/GenBank/DDBJ databases">
        <title>Complete genome sequences of two strains of the flax pathogen Septoria linicola.</title>
        <authorList>
            <person name="Lapalu N."/>
            <person name="Simon A."/>
            <person name="Demenou B."/>
            <person name="Paumier D."/>
            <person name="Guillot M.-P."/>
            <person name="Gout L."/>
            <person name="Valade R."/>
        </authorList>
    </citation>
    <scope>NUCLEOTIDE SEQUENCE</scope>
    <source>
        <strain evidence="2">SE15195</strain>
    </source>
</reference>
<dbReference type="Gene3D" id="3.40.50.1820">
    <property type="entry name" value="alpha/beta hydrolase"/>
    <property type="match status" value="1"/>
</dbReference>
<protein>
    <submittedName>
        <fullName evidence="2">Alpha/Beta hydrolase</fullName>
    </submittedName>
</protein>
<gene>
    <name evidence="2" type="ORF">Slin15195_G068720</name>
</gene>
<evidence type="ECO:0000313" key="2">
    <source>
        <dbReference type="EMBL" id="USW53553.1"/>
    </source>
</evidence>
<dbReference type="PANTHER" id="PTHR37574">
    <property type="entry name" value="LIPASE B"/>
    <property type="match status" value="1"/>
</dbReference>
<dbReference type="Proteomes" id="UP001056384">
    <property type="component" value="Chromosome 5"/>
</dbReference>
<evidence type="ECO:0000313" key="3">
    <source>
        <dbReference type="Proteomes" id="UP001056384"/>
    </source>
</evidence>
<dbReference type="EMBL" id="CP099422">
    <property type="protein sequence ID" value="USW53553.1"/>
    <property type="molecule type" value="Genomic_DNA"/>
</dbReference>
<name>A0A9Q9ELL0_9PEZI</name>
<proteinExistence type="predicted"/>
<dbReference type="SUPFAM" id="SSF53474">
    <property type="entry name" value="alpha/beta-Hydrolases"/>
    <property type="match status" value="1"/>
</dbReference>